<feature type="transmembrane region" description="Helical" evidence="8">
    <location>
        <begin position="59"/>
        <end position="92"/>
    </location>
</feature>
<organism evidence="9">
    <name type="scientific">uncultured Eubacteriales bacterium</name>
    <dbReference type="NCBI Taxonomy" id="172733"/>
    <lineage>
        <taxon>Bacteria</taxon>
        <taxon>Bacillati</taxon>
        <taxon>Bacillota</taxon>
        <taxon>Clostridia</taxon>
        <taxon>Eubacteriales</taxon>
        <taxon>environmental samples</taxon>
    </lineage>
</organism>
<dbReference type="GO" id="GO:0005886">
    <property type="term" value="C:plasma membrane"/>
    <property type="evidence" value="ECO:0007669"/>
    <property type="project" value="UniProtKB-SubCell"/>
</dbReference>
<evidence type="ECO:0000256" key="6">
    <source>
        <dbReference type="ARBA" id="ARBA00022989"/>
    </source>
</evidence>
<evidence type="ECO:0000256" key="3">
    <source>
        <dbReference type="ARBA" id="ARBA00022475"/>
    </source>
</evidence>
<keyword evidence="5 8" id="KW-0812">Transmembrane</keyword>
<feature type="transmembrane region" description="Helical" evidence="8">
    <location>
        <begin position="134"/>
        <end position="154"/>
    </location>
</feature>
<dbReference type="PANTHER" id="PTHR32196:SF21">
    <property type="entry name" value="ABC TRANSPORTER PERMEASE PROTEIN YPHD-RELATED"/>
    <property type="match status" value="1"/>
</dbReference>
<feature type="transmembrane region" description="Helical" evidence="8">
    <location>
        <begin position="104"/>
        <end position="127"/>
    </location>
</feature>
<evidence type="ECO:0000256" key="2">
    <source>
        <dbReference type="ARBA" id="ARBA00022448"/>
    </source>
</evidence>
<reference evidence="9" key="1">
    <citation type="submission" date="2016-04" db="EMBL/GenBank/DDBJ databases">
        <authorList>
            <person name="Evans L.H."/>
            <person name="Alamgir A."/>
            <person name="Owens N."/>
            <person name="Weber N.D."/>
            <person name="Virtaneva K."/>
            <person name="Barbian K."/>
            <person name="Babar A."/>
            <person name="Rosenke K."/>
        </authorList>
    </citation>
    <scope>NUCLEOTIDE SEQUENCE</scope>
    <source>
        <strain evidence="9">86</strain>
    </source>
</reference>
<evidence type="ECO:0000256" key="7">
    <source>
        <dbReference type="ARBA" id="ARBA00023136"/>
    </source>
</evidence>
<dbReference type="GO" id="GO:0022857">
    <property type="term" value="F:transmembrane transporter activity"/>
    <property type="evidence" value="ECO:0007669"/>
    <property type="project" value="InterPro"/>
</dbReference>
<dbReference type="CDD" id="cd06579">
    <property type="entry name" value="TM_PBP1_transp_AraH_like"/>
    <property type="match status" value="1"/>
</dbReference>
<dbReference type="PANTHER" id="PTHR32196">
    <property type="entry name" value="ABC TRANSPORTER PERMEASE PROTEIN YPHD-RELATED-RELATED"/>
    <property type="match status" value="1"/>
</dbReference>
<evidence type="ECO:0000256" key="5">
    <source>
        <dbReference type="ARBA" id="ARBA00022692"/>
    </source>
</evidence>
<evidence type="ECO:0000313" key="9">
    <source>
        <dbReference type="EMBL" id="SBW10003.1"/>
    </source>
</evidence>
<feature type="transmembrane region" description="Helical" evidence="8">
    <location>
        <begin position="306"/>
        <end position="325"/>
    </location>
</feature>
<evidence type="ECO:0000256" key="1">
    <source>
        <dbReference type="ARBA" id="ARBA00004651"/>
    </source>
</evidence>
<accession>A0A212KE67</accession>
<gene>
    <name evidence="9" type="ORF">KL86CLO1_12806</name>
</gene>
<feature type="transmembrane region" description="Helical" evidence="8">
    <location>
        <begin position="174"/>
        <end position="196"/>
    </location>
</feature>
<proteinExistence type="predicted"/>
<evidence type="ECO:0000256" key="4">
    <source>
        <dbReference type="ARBA" id="ARBA00022519"/>
    </source>
</evidence>
<comment type="subcellular location">
    <subcellularLocation>
        <location evidence="1">Cell membrane</location>
        <topology evidence="1">Multi-pass membrane protein</topology>
    </subcellularLocation>
</comment>
<sequence length="335" mass="35821">MHTNTPEKLSVRLSLRENIMKYFSFSAIIILLVVLSLTQKNFLGTMNLTNLLRDTAPLMIMSAGMTLVLMFGSIDLSMGAACSVSNVMYVHLLLAIGDNFSSPFLAGLVCLLISLGFGMLSGLALGFIHVKLKVPSFIASLGFMSVWQSTALLITQNPESVRKALWPAIDWYRVSFGVVGLPLILAVIIIFFCFCLTRFTAFGKTVFAIGGNERSTRVAGMNVDRTKILVFTINGILAALAGVFLAANLKSSAPTIGDPFTLKIVAACALGGTSLAGGKGSELGTILGVFTVALIENGMNFIGVDAYWQSIVFGAFVLIAIALTVDRRTKGQIVK</sequence>
<feature type="transmembrane region" description="Helical" evidence="8">
    <location>
        <begin position="20"/>
        <end position="38"/>
    </location>
</feature>
<keyword evidence="7 8" id="KW-0472">Membrane</keyword>
<dbReference type="AlphaFoldDB" id="A0A212KE67"/>
<keyword evidence="2" id="KW-0813">Transport</keyword>
<keyword evidence="3" id="KW-1003">Cell membrane</keyword>
<dbReference type="Pfam" id="PF02653">
    <property type="entry name" value="BPD_transp_2"/>
    <property type="match status" value="1"/>
</dbReference>
<evidence type="ECO:0000256" key="8">
    <source>
        <dbReference type="SAM" id="Phobius"/>
    </source>
</evidence>
<dbReference type="EMBL" id="FLUN01000001">
    <property type="protein sequence ID" value="SBW10003.1"/>
    <property type="molecule type" value="Genomic_DNA"/>
</dbReference>
<feature type="transmembrane region" description="Helical" evidence="8">
    <location>
        <begin position="228"/>
        <end position="247"/>
    </location>
</feature>
<name>A0A212KE67_9FIRM</name>
<dbReference type="InterPro" id="IPR001851">
    <property type="entry name" value="ABC_transp_permease"/>
</dbReference>
<keyword evidence="6 8" id="KW-1133">Transmembrane helix</keyword>
<protein>
    <submittedName>
        <fullName evidence="9">Putative ribose transport system permease protein RbsC</fullName>
    </submittedName>
</protein>
<keyword evidence="4" id="KW-0997">Cell inner membrane</keyword>